<sequence>MKNQLHKSSPVAQLPNAAVTYSTTKVGKYNMLPALNDDFVNGAFSRGSYSVIKSATILAFALFGIAQASAFDRTVLTRGMMPSPFISASFVVVTALSMKRKELRFEIRRS</sequence>
<comment type="caution">
    <text evidence="2">The sequence shown here is derived from an EMBL/GenBank/DDBJ whole genome shotgun (WGS) entry which is preliminary data.</text>
</comment>
<dbReference type="AlphaFoldDB" id="A0A2T6G2J6"/>
<organism evidence="2 3">
    <name type="scientific">Paenibacillus elgii</name>
    <dbReference type="NCBI Taxonomy" id="189691"/>
    <lineage>
        <taxon>Bacteria</taxon>
        <taxon>Bacillati</taxon>
        <taxon>Bacillota</taxon>
        <taxon>Bacilli</taxon>
        <taxon>Bacillales</taxon>
        <taxon>Paenibacillaceae</taxon>
        <taxon>Paenibacillus</taxon>
    </lineage>
</organism>
<feature type="transmembrane region" description="Helical" evidence="1">
    <location>
        <begin position="81"/>
        <end position="98"/>
    </location>
</feature>
<dbReference type="EMBL" id="PYHP01000034">
    <property type="protein sequence ID" value="PUA38384.1"/>
    <property type="molecule type" value="Genomic_DNA"/>
</dbReference>
<evidence type="ECO:0000313" key="3">
    <source>
        <dbReference type="Proteomes" id="UP000244184"/>
    </source>
</evidence>
<keyword evidence="1" id="KW-0812">Transmembrane</keyword>
<gene>
    <name evidence="2" type="ORF">C8Z91_14455</name>
</gene>
<accession>A0A2T6G2J6</accession>
<evidence type="ECO:0000256" key="1">
    <source>
        <dbReference type="SAM" id="Phobius"/>
    </source>
</evidence>
<proteinExistence type="predicted"/>
<evidence type="ECO:0000313" key="2">
    <source>
        <dbReference type="EMBL" id="PUA38384.1"/>
    </source>
</evidence>
<protein>
    <submittedName>
        <fullName evidence="2">Uncharacterized protein</fullName>
    </submittedName>
</protein>
<dbReference type="RefSeq" id="WP_108531945.1">
    <property type="nucleotide sequence ID" value="NZ_PYHP01000034.1"/>
</dbReference>
<reference evidence="2 3" key="1">
    <citation type="submission" date="2018-03" db="EMBL/GenBank/DDBJ databases">
        <title>Genome sequence of Paenibacillus elgii strain AC13 an antimicrobial compound producing bacteria.</title>
        <authorList>
            <person name="Kurokawa A.S."/>
            <person name="Araujo J.F."/>
            <person name="Costa R.A."/>
            <person name="Ortega D.B."/>
            <person name="Pires A.S."/>
            <person name="Pappas G.J.Jr."/>
            <person name="Franco O.L."/>
            <person name="Barreto C."/>
            <person name="Magalhaes B.S."/>
            <person name="Kruger R.H."/>
        </authorList>
    </citation>
    <scope>NUCLEOTIDE SEQUENCE [LARGE SCALE GENOMIC DNA]</scope>
    <source>
        <strain evidence="2 3">AC13</strain>
    </source>
</reference>
<dbReference type="Proteomes" id="UP000244184">
    <property type="component" value="Unassembled WGS sequence"/>
</dbReference>
<keyword evidence="1" id="KW-1133">Transmembrane helix</keyword>
<keyword evidence="1" id="KW-0472">Membrane</keyword>
<feature type="transmembrane region" description="Helical" evidence="1">
    <location>
        <begin position="51"/>
        <end position="69"/>
    </location>
</feature>
<name>A0A2T6G2J6_9BACL</name>